<evidence type="ECO:0000313" key="4">
    <source>
        <dbReference type="EMBL" id="KAH7347435.1"/>
    </source>
</evidence>
<keyword evidence="3" id="KW-0732">Signal</keyword>
<keyword evidence="2" id="KW-0812">Transmembrane</keyword>
<evidence type="ECO:0000256" key="2">
    <source>
        <dbReference type="SAM" id="Phobius"/>
    </source>
</evidence>
<dbReference type="EMBL" id="JAGPXD010000007">
    <property type="protein sequence ID" value="KAH7347435.1"/>
    <property type="molecule type" value="Genomic_DNA"/>
</dbReference>
<sequence length="228" mass="23411">MHFNKFAVTAASAALFAVVRADDISLDNDDIPTQCRDVCSPVKSLADICEVDDDDRMTDLEEDLLQAQCFCLNSSFDVSGRTAACAACMHENNRDRDDNDDIDEIMRTCGFSSTSYSAGAQTTSVSVQATRPVSAAEITTTINGAANTGPNNTGSGAQPTSSSGSSNNNNDNAGSSNNNNDNNDDSNSSTPSETPNAAPGTAPSGLGSIFGVGAYVAAAAVAGAMLLQ</sequence>
<evidence type="ECO:0008006" key="6">
    <source>
        <dbReference type="Google" id="ProtNLM"/>
    </source>
</evidence>
<feature type="transmembrane region" description="Helical" evidence="2">
    <location>
        <begin position="205"/>
        <end position="227"/>
    </location>
</feature>
<evidence type="ECO:0000313" key="5">
    <source>
        <dbReference type="Proteomes" id="UP000813385"/>
    </source>
</evidence>
<comment type="caution">
    <text evidence="4">The sequence shown here is derived from an EMBL/GenBank/DDBJ whole genome shotgun (WGS) entry which is preliminary data.</text>
</comment>
<keyword evidence="5" id="KW-1185">Reference proteome</keyword>
<evidence type="ECO:0000256" key="1">
    <source>
        <dbReference type="SAM" id="MobiDB-lite"/>
    </source>
</evidence>
<keyword evidence="2" id="KW-1133">Transmembrane helix</keyword>
<dbReference type="AlphaFoldDB" id="A0A8K0T8I4"/>
<reference evidence="4" key="1">
    <citation type="journal article" date="2021" name="Nat. Commun.">
        <title>Genetic determinants of endophytism in the Arabidopsis root mycobiome.</title>
        <authorList>
            <person name="Mesny F."/>
            <person name="Miyauchi S."/>
            <person name="Thiergart T."/>
            <person name="Pickel B."/>
            <person name="Atanasova L."/>
            <person name="Karlsson M."/>
            <person name="Huettel B."/>
            <person name="Barry K.W."/>
            <person name="Haridas S."/>
            <person name="Chen C."/>
            <person name="Bauer D."/>
            <person name="Andreopoulos W."/>
            <person name="Pangilinan J."/>
            <person name="LaButti K."/>
            <person name="Riley R."/>
            <person name="Lipzen A."/>
            <person name="Clum A."/>
            <person name="Drula E."/>
            <person name="Henrissat B."/>
            <person name="Kohler A."/>
            <person name="Grigoriev I.V."/>
            <person name="Martin F.M."/>
            <person name="Hacquard S."/>
        </authorList>
    </citation>
    <scope>NUCLEOTIDE SEQUENCE</scope>
    <source>
        <strain evidence="4">MPI-CAGE-AT-0016</strain>
    </source>
</reference>
<feature type="signal peptide" evidence="3">
    <location>
        <begin position="1"/>
        <end position="21"/>
    </location>
</feature>
<evidence type="ECO:0000256" key="3">
    <source>
        <dbReference type="SAM" id="SignalP"/>
    </source>
</evidence>
<feature type="region of interest" description="Disordered" evidence="1">
    <location>
        <begin position="143"/>
        <end position="201"/>
    </location>
</feature>
<organism evidence="4 5">
    <name type="scientific">Plectosphaerella cucumerina</name>
    <dbReference type="NCBI Taxonomy" id="40658"/>
    <lineage>
        <taxon>Eukaryota</taxon>
        <taxon>Fungi</taxon>
        <taxon>Dikarya</taxon>
        <taxon>Ascomycota</taxon>
        <taxon>Pezizomycotina</taxon>
        <taxon>Sordariomycetes</taxon>
        <taxon>Hypocreomycetidae</taxon>
        <taxon>Glomerellales</taxon>
        <taxon>Plectosphaerellaceae</taxon>
        <taxon>Plectosphaerella</taxon>
    </lineage>
</organism>
<name>A0A8K0T8I4_9PEZI</name>
<dbReference type="Proteomes" id="UP000813385">
    <property type="component" value="Unassembled WGS sequence"/>
</dbReference>
<accession>A0A8K0T8I4</accession>
<keyword evidence="2" id="KW-0472">Membrane</keyword>
<proteinExistence type="predicted"/>
<feature type="compositionally biased region" description="Low complexity" evidence="1">
    <location>
        <begin position="143"/>
        <end position="189"/>
    </location>
</feature>
<feature type="chain" id="PRO_5035421278" description="Protein CAP22" evidence="3">
    <location>
        <begin position="22"/>
        <end position="228"/>
    </location>
</feature>
<protein>
    <recommendedName>
        <fullName evidence="6">Protein CAP22</fullName>
    </recommendedName>
</protein>
<gene>
    <name evidence="4" type="ORF">B0T11DRAFT_343603</name>
</gene>